<accession>A0ABS8A0Z3</accession>
<protein>
    <recommendedName>
        <fullName evidence="3">Type II secretion system protein GspG C-terminal domain-containing protein</fullName>
    </recommendedName>
</protein>
<proteinExistence type="predicted"/>
<dbReference type="RefSeq" id="WP_225688532.1">
    <property type="nucleotide sequence ID" value="NZ_JAERSE020000003.1"/>
</dbReference>
<dbReference type="EMBL" id="JAERSE020000003">
    <property type="protein sequence ID" value="MCA6067656.1"/>
    <property type="molecule type" value="Genomic_DNA"/>
</dbReference>
<gene>
    <name evidence="1" type="ORF">JI747_010740</name>
</gene>
<evidence type="ECO:0000313" key="1">
    <source>
        <dbReference type="EMBL" id="MCA6067656.1"/>
    </source>
</evidence>
<keyword evidence="2" id="KW-1185">Reference proteome</keyword>
<sequence>MKKIFTTLASLLLILIISITIYWNLPIEITRKSDIEAGNTIIKNIEAYQKANGKLPENNDWKTLKKLGFNLESSVSYLSYATDNQGNFELAYLEGFDGPYLLWNSKERKWTIDQPKIYK</sequence>
<dbReference type="Proteomes" id="UP000618240">
    <property type="component" value="Unassembled WGS sequence"/>
</dbReference>
<name>A0ABS8A0Z3_9FLAO</name>
<organism evidence="1 2">
    <name type="scientific">Chryseobacterium tagetis</name>
    <dbReference type="NCBI Taxonomy" id="2801334"/>
    <lineage>
        <taxon>Bacteria</taxon>
        <taxon>Pseudomonadati</taxon>
        <taxon>Bacteroidota</taxon>
        <taxon>Flavobacteriia</taxon>
        <taxon>Flavobacteriales</taxon>
        <taxon>Weeksellaceae</taxon>
        <taxon>Chryseobacterium group</taxon>
        <taxon>Chryseobacterium</taxon>
    </lineage>
</organism>
<evidence type="ECO:0008006" key="3">
    <source>
        <dbReference type="Google" id="ProtNLM"/>
    </source>
</evidence>
<evidence type="ECO:0000313" key="2">
    <source>
        <dbReference type="Proteomes" id="UP000618240"/>
    </source>
</evidence>
<reference evidence="1 2" key="1">
    <citation type="submission" date="2021-09" db="EMBL/GenBank/DDBJ databases">
        <title>Genome sequencing and assembly of Chryseobacterium sp. RG1.</title>
        <authorList>
            <person name="Chhetri G."/>
        </authorList>
    </citation>
    <scope>NUCLEOTIDE SEQUENCE [LARGE SCALE GENOMIC DNA]</scope>
    <source>
        <strain evidence="1 2">RG1</strain>
    </source>
</reference>
<comment type="caution">
    <text evidence="1">The sequence shown here is derived from an EMBL/GenBank/DDBJ whole genome shotgun (WGS) entry which is preliminary data.</text>
</comment>